<evidence type="ECO:0000313" key="3">
    <source>
        <dbReference type="Proteomes" id="UP000465361"/>
    </source>
</evidence>
<organism evidence="2 3">
    <name type="scientific">Mycobacterium botniense</name>
    <dbReference type="NCBI Taxonomy" id="84962"/>
    <lineage>
        <taxon>Bacteria</taxon>
        <taxon>Bacillati</taxon>
        <taxon>Actinomycetota</taxon>
        <taxon>Actinomycetes</taxon>
        <taxon>Mycobacteriales</taxon>
        <taxon>Mycobacteriaceae</taxon>
        <taxon>Mycobacterium</taxon>
    </lineage>
</organism>
<feature type="region of interest" description="Disordered" evidence="1">
    <location>
        <begin position="130"/>
        <end position="151"/>
    </location>
</feature>
<name>A0A7I9Y133_9MYCO</name>
<gene>
    <name evidence="2" type="ORF">MBOT_31360</name>
</gene>
<accession>A0A7I9Y133</accession>
<proteinExistence type="predicted"/>
<dbReference type="AlphaFoldDB" id="A0A7I9Y133"/>
<protein>
    <submittedName>
        <fullName evidence="2">Uncharacterized protein</fullName>
    </submittedName>
</protein>
<comment type="caution">
    <text evidence="2">The sequence shown here is derived from an EMBL/GenBank/DDBJ whole genome shotgun (WGS) entry which is preliminary data.</text>
</comment>
<keyword evidence="3" id="KW-1185">Reference proteome</keyword>
<dbReference type="Proteomes" id="UP000465361">
    <property type="component" value="Unassembled WGS sequence"/>
</dbReference>
<sequence>MAPPNPERQIHRACGDIRAALFGALELLSGTTVPRAGQDDVFRAFSDLGRAQHHVALALHATNLLDQMVGTPPEQRQPWSYYRSRIGKKLPQGAQVSKNPWHAMHFTEPQVDGAAVGQPWSQDAARSVRRLPIQASRRQRRVVAHPEHAAS</sequence>
<evidence type="ECO:0000256" key="1">
    <source>
        <dbReference type="SAM" id="MobiDB-lite"/>
    </source>
</evidence>
<evidence type="ECO:0000313" key="2">
    <source>
        <dbReference type="EMBL" id="GFG75771.1"/>
    </source>
</evidence>
<reference evidence="2 3" key="1">
    <citation type="journal article" date="2019" name="Emerg. Microbes Infect.">
        <title>Comprehensive subspecies identification of 175 nontuberculous mycobacteria species based on 7547 genomic profiles.</title>
        <authorList>
            <person name="Matsumoto Y."/>
            <person name="Kinjo T."/>
            <person name="Motooka D."/>
            <person name="Nabeya D."/>
            <person name="Jung N."/>
            <person name="Uechi K."/>
            <person name="Horii T."/>
            <person name="Iida T."/>
            <person name="Fujita J."/>
            <person name="Nakamura S."/>
        </authorList>
    </citation>
    <scope>NUCLEOTIDE SEQUENCE [LARGE SCALE GENOMIC DNA]</scope>
    <source>
        <strain evidence="2 3">JCM 17322</strain>
    </source>
</reference>
<dbReference type="EMBL" id="BLKW01000004">
    <property type="protein sequence ID" value="GFG75771.1"/>
    <property type="molecule type" value="Genomic_DNA"/>
</dbReference>
<dbReference type="RefSeq" id="WP_163758703.1">
    <property type="nucleotide sequence ID" value="NZ_BLKW01000004.1"/>
</dbReference>